<dbReference type="InParanoid" id="K3ZBA7"/>
<proteinExistence type="predicted"/>
<evidence type="ECO:0000313" key="2">
    <source>
        <dbReference type="Proteomes" id="UP000004995"/>
    </source>
</evidence>
<dbReference type="Gramene" id="KQL17310">
    <property type="protein sequence ID" value="KQL17310"/>
    <property type="gene ID" value="SETIT_023828mg"/>
</dbReference>
<name>K3ZBA7_SETIT</name>
<protein>
    <submittedName>
        <fullName evidence="1">Uncharacterized protein</fullName>
    </submittedName>
</protein>
<sequence>MMLYICINVTLAEYLVIYNPNSGFSRTTTSKICQIRRMPSSRGEGTTTTVKRRGCKQKLRKTLGTLSSPSWCSPGSYPWSRG</sequence>
<dbReference type="HOGENOM" id="CLU_2562720_0_0_1"/>
<dbReference type="Proteomes" id="UP000004995">
    <property type="component" value="Unassembled WGS sequence"/>
</dbReference>
<dbReference type="AlphaFoldDB" id="K3ZBA7"/>
<keyword evidence="2" id="KW-1185">Reference proteome</keyword>
<reference evidence="2" key="1">
    <citation type="journal article" date="2012" name="Nat. Biotechnol.">
        <title>Reference genome sequence of the model plant Setaria.</title>
        <authorList>
            <person name="Bennetzen J.L."/>
            <person name="Schmutz J."/>
            <person name="Wang H."/>
            <person name="Percifield R."/>
            <person name="Hawkins J."/>
            <person name="Pontaroli A.C."/>
            <person name="Estep M."/>
            <person name="Feng L."/>
            <person name="Vaughn J.N."/>
            <person name="Grimwood J."/>
            <person name="Jenkins J."/>
            <person name="Barry K."/>
            <person name="Lindquist E."/>
            <person name="Hellsten U."/>
            <person name="Deshpande S."/>
            <person name="Wang X."/>
            <person name="Wu X."/>
            <person name="Mitros T."/>
            <person name="Triplett J."/>
            <person name="Yang X."/>
            <person name="Ye C.Y."/>
            <person name="Mauro-Herrera M."/>
            <person name="Wang L."/>
            <person name="Li P."/>
            <person name="Sharma M."/>
            <person name="Sharma R."/>
            <person name="Ronald P.C."/>
            <person name="Panaud O."/>
            <person name="Kellogg E.A."/>
            <person name="Brutnell T.P."/>
            <person name="Doust A.N."/>
            <person name="Tuskan G.A."/>
            <person name="Rokhsar D."/>
            <person name="Devos K.M."/>
        </authorList>
    </citation>
    <scope>NUCLEOTIDE SEQUENCE [LARGE SCALE GENOMIC DNA]</scope>
    <source>
        <strain evidence="2">cv. Yugu1</strain>
    </source>
</reference>
<organism evidence="1 2">
    <name type="scientific">Setaria italica</name>
    <name type="common">Foxtail millet</name>
    <name type="synonym">Panicum italicum</name>
    <dbReference type="NCBI Taxonomy" id="4555"/>
    <lineage>
        <taxon>Eukaryota</taxon>
        <taxon>Viridiplantae</taxon>
        <taxon>Streptophyta</taxon>
        <taxon>Embryophyta</taxon>
        <taxon>Tracheophyta</taxon>
        <taxon>Spermatophyta</taxon>
        <taxon>Magnoliopsida</taxon>
        <taxon>Liliopsida</taxon>
        <taxon>Poales</taxon>
        <taxon>Poaceae</taxon>
        <taxon>PACMAD clade</taxon>
        <taxon>Panicoideae</taxon>
        <taxon>Panicodae</taxon>
        <taxon>Paniceae</taxon>
        <taxon>Cenchrinae</taxon>
        <taxon>Setaria</taxon>
    </lineage>
</organism>
<accession>K3ZBA7</accession>
<dbReference type="EnsemblPlants" id="KQL17310">
    <property type="protein sequence ID" value="KQL17310"/>
    <property type="gene ID" value="SETIT_023828mg"/>
</dbReference>
<dbReference type="EMBL" id="AGNK02002138">
    <property type="status" value="NOT_ANNOTATED_CDS"/>
    <property type="molecule type" value="Genomic_DNA"/>
</dbReference>
<evidence type="ECO:0000313" key="1">
    <source>
        <dbReference type="EnsemblPlants" id="KQL17310"/>
    </source>
</evidence>
<reference evidence="1" key="2">
    <citation type="submission" date="2018-08" db="UniProtKB">
        <authorList>
            <consortium name="EnsemblPlants"/>
        </authorList>
    </citation>
    <scope>IDENTIFICATION</scope>
    <source>
        <strain evidence="1">Yugu1</strain>
    </source>
</reference>